<evidence type="ECO:0000313" key="1">
    <source>
        <dbReference type="EMBL" id="AOZ08266.1"/>
    </source>
</evidence>
<sequence>MQADDLDRAYTQLCRTMAEVGEARTPLLLAALCLALISREAEAAPVLQAIEDARRACGV</sequence>
<evidence type="ECO:0008006" key="3">
    <source>
        <dbReference type="Google" id="ProtNLM"/>
    </source>
</evidence>
<gene>
    <name evidence="1" type="ORF">BKK80_19955</name>
</gene>
<dbReference type="EMBL" id="CP017755">
    <property type="protein sequence ID" value="AOZ08266.1"/>
    <property type="molecule type" value="Genomic_DNA"/>
</dbReference>
<accession>A0ABN4TU36</accession>
<dbReference type="RefSeq" id="WP_071017690.1">
    <property type="nucleotide sequence ID" value="NZ_CP017755.1"/>
</dbReference>
<dbReference type="Proteomes" id="UP000177515">
    <property type="component" value="Chromosome 2"/>
</dbReference>
<keyword evidence="2" id="KW-1185">Reference proteome</keyword>
<evidence type="ECO:0000313" key="2">
    <source>
        <dbReference type="Proteomes" id="UP000177515"/>
    </source>
</evidence>
<name>A0ABN4TU36_9BURK</name>
<reference evidence="1 2" key="1">
    <citation type="submission" date="2016-10" db="EMBL/GenBank/DDBJ databases">
        <title>Complete genome sequences of three Cupriavidus strains isolated from various Malaysian environments.</title>
        <authorList>
            <person name="Abdullah A.A.-A."/>
            <person name="Shafie N.A.H."/>
            <person name="Lau N.S."/>
        </authorList>
    </citation>
    <scope>NUCLEOTIDE SEQUENCE [LARGE SCALE GENOMIC DNA]</scope>
    <source>
        <strain evidence="1 2">USMAA1020</strain>
    </source>
</reference>
<protein>
    <recommendedName>
        <fullName evidence="3">DUF2783 domain-containing protein</fullName>
    </recommendedName>
</protein>
<proteinExistence type="predicted"/>
<organism evidence="1 2">
    <name type="scientific">Cupriavidus malaysiensis</name>
    <dbReference type="NCBI Taxonomy" id="367825"/>
    <lineage>
        <taxon>Bacteria</taxon>
        <taxon>Pseudomonadati</taxon>
        <taxon>Pseudomonadota</taxon>
        <taxon>Betaproteobacteria</taxon>
        <taxon>Burkholderiales</taxon>
        <taxon>Burkholderiaceae</taxon>
        <taxon>Cupriavidus</taxon>
    </lineage>
</organism>